<dbReference type="EC" id="6.2.1.3" evidence="6"/>
<dbReference type="PANTHER" id="PTHR43859">
    <property type="entry name" value="ACYL-ACTIVATING ENZYME"/>
    <property type="match status" value="1"/>
</dbReference>
<name>A0A2R8BC63_9RHOB</name>
<sequence>MFHCNGWCFPWTLWAIIGTHVCLRQVRAEPIWAALADEKVTHLCSAPIIMSLLISASSDVQRVLDHTVQFVTASSPLPEKLLADMKTAGFDVTYLYGLTETYGPAVVNDWDESWSALPSKEKARLKSR</sequence>
<dbReference type="Proteomes" id="UP000244880">
    <property type="component" value="Unassembled WGS sequence"/>
</dbReference>
<evidence type="ECO:0000256" key="4">
    <source>
        <dbReference type="ARBA" id="ARBA00023098"/>
    </source>
</evidence>
<dbReference type="GO" id="GO:0004467">
    <property type="term" value="F:long-chain fatty acid-CoA ligase activity"/>
    <property type="evidence" value="ECO:0007669"/>
    <property type="project" value="UniProtKB-EC"/>
</dbReference>
<comment type="similarity">
    <text evidence="1">Belongs to the ATP-dependent AMP-binding enzyme family.</text>
</comment>
<dbReference type="EMBL" id="OMOR01000001">
    <property type="protein sequence ID" value="SPH20635.1"/>
    <property type="molecule type" value="Genomic_DNA"/>
</dbReference>
<evidence type="ECO:0000259" key="5">
    <source>
        <dbReference type="Pfam" id="PF00501"/>
    </source>
</evidence>
<dbReference type="Pfam" id="PF00501">
    <property type="entry name" value="AMP-binding"/>
    <property type="match status" value="1"/>
</dbReference>
<organism evidence="6 7">
    <name type="scientific">Ascidiaceihabitans donghaensis</name>
    <dbReference type="NCBI Taxonomy" id="1510460"/>
    <lineage>
        <taxon>Bacteria</taxon>
        <taxon>Pseudomonadati</taxon>
        <taxon>Pseudomonadota</taxon>
        <taxon>Alphaproteobacteria</taxon>
        <taxon>Rhodobacterales</taxon>
        <taxon>Paracoccaceae</taxon>
        <taxon>Ascidiaceihabitans</taxon>
    </lineage>
</organism>
<evidence type="ECO:0000256" key="3">
    <source>
        <dbReference type="ARBA" id="ARBA00022832"/>
    </source>
</evidence>
<feature type="domain" description="AMP-dependent synthetase/ligase" evidence="5">
    <location>
        <begin position="1"/>
        <end position="118"/>
    </location>
</feature>
<dbReference type="Gene3D" id="3.40.50.12780">
    <property type="entry name" value="N-terminal domain of ligase-like"/>
    <property type="match status" value="1"/>
</dbReference>
<dbReference type="SUPFAM" id="SSF56801">
    <property type="entry name" value="Acetyl-CoA synthetase-like"/>
    <property type="match status" value="1"/>
</dbReference>
<proteinExistence type="inferred from homology"/>
<reference evidence="6 7" key="1">
    <citation type="submission" date="2018-03" db="EMBL/GenBank/DDBJ databases">
        <authorList>
            <person name="Keele B.F."/>
        </authorList>
    </citation>
    <scope>NUCLEOTIDE SEQUENCE [LARGE SCALE GENOMIC DNA]</scope>
    <source>
        <strain evidence="6 7">CECT 8599</strain>
    </source>
</reference>
<evidence type="ECO:0000313" key="6">
    <source>
        <dbReference type="EMBL" id="SPH20635.1"/>
    </source>
</evidence>
<dbReference type="InterPro" id="IPR000873">
    <property type="entry name" value="AMP-dep_synth/lig_dom"/>
</dbReference>
<gene>
    <name evidence="6" type="ORF">ASD8599_01374</name>
</gene>
<evidence type="ECO:0000256" key="2">
    <source>
        <dbReference type="ARBA" id="ARBA00022598"/>
    </source>
</evidence>
<keyword evidence="2 6" id="KW-0436">Ligase</keyword>
<accession>A0A2R8BC63</accession>
<protein>
    <submittedName>
        <fullName evidence="6">Long-chain-fatty-acid--CoA ligase</fullName>
        <ecNumber evidence="6">6.2.1.3</ecNumber>
    </submittedName>
</protein>
<keyword evidence="7" id="KW-1185">Reference proteome</keyword>
<evidence type="ECO:0000256" key="1">
    <source>
        <dbReference type="ARBA" id="ARBA00006432"/>
    </source>
</evidence>
<evidence type="ECO:0000313" key="7">
    <source>
        <dbReference type="Proteomes" id="UP000244880"/>
    </source>
</evidence>
<dbReference type="PANTHER" id="PTHR43859:SF4">
    <property type="entry name" value="BUTANOATE--COA LIGASE AAE1-RELATED"/>
    <property type="match status" value="1"/>
</dbReference>
<keyword evidence="3" id="KW-0276">Fatty acid metabolism</keyword>
<dbReference type="AlphaFoldDB" id="A0A2R8BC63"/>
<dbReference type="InterPro" id="IPR042099">
    <property type="entry name" value="ANL_N_sf"/>
</dbReference>
<keyword evidence="4" id="KW-0443">Lipid metabolism</keyword>